<dbReference type="AlphaFoldDB" id="A0A0M2ZCP4"/>
<organism evidence="1 2">
    <name type="scientific">Mycolicibacterium elephantis</name>
    <dbReference type="NCBI Taxonomy" id="81858"/>
    <lineage>
        <taxon>Bacteria</taxon>
        <taxon>Bacillati</taxon>
        <taxon>Actinomycetota</taxon>
        <taxon>Actinomycetes</taxon>
        <taxon>Mycobacteriales</taxon>
        <taxon>Mycobacteriaceae</taxon>
        <taxon>Mycolicibacterium</taxon>
    </lineage>
</organism>
<proteinExistence type="predicted"/>
<comment type="caution">
    <text evidence="1">The sequence shown here is derived from an EMBL/GenBank/DDBJ whole genome shotgun (WGS) entry which is preliminary data.</text>
</comment>
<dbReference type="STRING" id="81858.BST23_12540"/>
<sequence length="76" mass="8480">MTTMSESGHVTGTKDKDYNLIWFTEQCLSNALKMETFIEDAKRDGDNAVVELFLKAQADSHKGAEMAKELLAQRLG</sequence>
<evidence type="ECO:0008006" key="3">
    <source>
        <dbReference type="Google" id="ProtNLM"/>
    </source>
</evidence>
<accession>A0A0M2ZCP4</accession>
<dbReference type="Proteomes" id="UP000192772">
    <property type="component" value="Unassembled WGS sequence"/>
</dbReference>
<name>A0A0M2ZCP4_9MYCO</name>
<dbReference type="OrthoDB" id="495805at2"/>
<reference evidence="1 2" key="1">
    <citation type="submission" date="2017-02" db="EMBL/GenBank/DDBJ databases">
        <title>The new phylogeny of genus Mycobacterium.</title>
        <authorList>
            <person name="Tortoli E."/>
            <person name="Trovato A."/>
            <person name="Cirillo D.M."/>
        </authorList>
    </citation>
    <scope>NUCLEOTIDE SEQUENCE [LARGE SCALE GENOMIC DNA]</scope>
    <source>
        <strain evidence="1 2">FI-09383</strain>
    </source>
</reference>
<dbReference type="RefSeq" id="WP_046753841.1">
    <property type="nucleotide sequence ID" value="NZ_LBNO01000090.1"/>
</dbReference>
<evidence type="ECO:0000313" key="2">
    <source>
        <dbReference type="Proteomes" id="UP000192772"/>
    </source>
</evidence>
<gene>
    <name evidence="1" type="ORF">BST23_12540</name>
</gene>
<dbReference type="EMBL" id="MVHP01000012">
    <property type="protein sequence ID" value="ORA65828.1"/>
    <property type="molecule type" value="Genomic_DNA"/>
</dbReference>
<accession>A0A1A0R2N2</accession>
<evidence type="ECO:0000313" key="1">
    <source>
        <dbReference type="EMBL" id="ORA65828.1"/>
    </source>
</evidence>
<protein>
    <recommendedName>
        <fullName evidence="3">Ferritin-like diiron domain-containing protein</fullName>
    </recommendedName>
</protein>